<feature type="region of interest" description="Disordered" evidence="1">
    <location>
        <begin position="26"/>
        <end position="222"/>
    </location>
</feature>
<feature type="compositionally biased region" description="Polar residues" evidence="1">
    <location>
        <begin position="303"/>
        <end position="314"/>
    </location>
</feature>
<feature type="compositionally biased region" description="Polar residues" evidence="1">
    <location>
        <begin position="75"/>
        <end position="88"/>
    </location>
</feature>
<feature type="transmembrane region" description="Helical" evidence="2">
    <location>
        <begin position="545"/>
        <end position="565"/>
    </location>
</feature>
<keyword evidence="2" id="KW-1133">Transmembrane helix</keyword>
<feature type="compositionally biased region" description="Acidic residues" evidence="1">
    <location>
        <begin position="133"/>
        <end position="147"/>
    </location>
</feature>
<feature type="region of interest" description="Disordered" evidence="1">
    <location>
        <begin position="405"/>
        <end position="424"/>
    </location>
</feature>
<evidence type="ECO:0000256" key="1">
    <source>
        <dbReference type="SAM" id="MobiDB-lite"/>
    </source>
</evidence>
<evidence type="ECO:0000313" key="4">
    <source>
        <dbReference type="Proteomes" id="UP000001542"/>
    </source>
</evidence>
<protein>
    <submittedName>
        <fullName evidence="3">Uncharacterized protein</fullName>
    </submittedName>
</protein>
<feature type="compositionally biased region" description="Polar residues" evidence="1">
    <location>
        <begin position="94"/>
        <end position="131"/>
    </location>
</feature>
<dbReference type="RefSeq" id="XP_001307995.1">
    <property type="nucleotide sequence ID" value="XM_001307994.1"/>
</dbReference>
<name>A2FJ58_TRIV3</name>
<keyword evidence="2" id="KW-0812">Transmembrane</keyword>
<proteinExistence type="predicted"/>
<evidence type="ECO:0000313" key="3">
    <source>
        <dbReference type="EMBL" id="EAX95065.1"/>
    </source>
</evidence>
<feature type="compositionally biased region" description="Basic and acidic residues" evidence="1">
    <location>
        <begin position="169"/>
        <end position="178"/>
    </location>
</feature>
<dbReference type="Proteomes" id="UP000001542">
    <property type="component" value="Unassembled WGS sequence"/>
</dbReference>
<evidence type="ECO:0000256" key="2">
    <source>
        <dbReference type="SAM" id="Phobius"/>
    </source>
</evidence>
<feature type="compositionally biased region" description="Polar residues" evidence="1">
    <location>
        <begin position="26"/>
        <end position="51"/>
    </location>
</feature>
<feature type="compositionally biased region" description="Basic and acidic residues" evidence="1">
    <location>
        <begin position="587"/>
        <end position="599"/>
    </location>
</feature>
<keyword evidence="2" id="KW-0472">Membrane</keyword>
<dbReference type="AlphaFoldDB" id="A2FJ58"/>
<accession>A2FJ58</accession>
<gene>
    <name evidence="3" type="ORF">TVAG_428680</name>
</gene>
<keyword evidence="4" id="KW-1185">Reference proteome</keyword>
<dbReference type="VEuPathDB" id="TrichDB:TVAG_428680"/>
<organism evidence="3 4">
    <name type="scientific">Trichomonas vaginalis (strain ATCC PRA-98 / G3)</name>
    <dbReference type="NCBI Taxonomy" id="412133"/>
    <lineage>
        <taxon>Eukaryota</taxon>
        <taxon>Metamonada</taxon>
        <taxon>Parabasalia</taxon>
        <taxon>Trichomonadida</taxon>
        <taxon>Trichomonadidae</taxon>
        <taxon>Trichomonas</taxon>
    </lineage>
</organism>
<reference evidence="3" key="2">
    <citation type="journal article" date="2007" name="Science">
        <title>Draft genome sequence of the sexually transmitted pathogen Trichomonas vaginalis.</title>
        <authorList>
            <person name="Carlton J.M."/>
            <person name="Hirt R.P."/>
            <person name="Silva J.C."/>
            <person name="Delcher A.L."/>
            <person name="Schatz M."/>
            <person name="Zhao Q."/>
            <person name="Wortman J.R."/>
            <person name="Bidwell S.L."/>
            <person name="Alsmark U.C.M."/>
            <person name="Besteiro S."/>
            <person name="Sicheritz-Ponten T."/>
            <person name="Noel C.J."/>
            <person name="Dacks J.B."/>
            <person name="Foster P.G."/>
            <person name="Simillion C."/>
            <person name="Van de Peer Y."/>
            <person name="Miranda-Saavedra D."/>
            <person name="Barton G.J."/>
            <person name="Westrop G.D."/>
            <person name="Mueller S."/>
            <person name="Dessi D."/>
            <person name="Fiori P.L."/>
            <person name="Ren Q."/>
            <person name="Paulsen I."/>
            <person name="Zhang H."/>
            <person name="Bastida-Corcuera F.D."/>
            <person name="Simoes-Barbosa A."/>
            <person name="Brown M.T."/>
            <person name="Hayes R.D."/>
            <person name="Mukherjee M."/>
            <person name="Okumura C.Y."/>
            <person name="Schneider R."/>
            <person name="Smith A.J."/>
            <person name="Vanacova S."/>
            <person name="Villalvazo M."/>
            <person name="Haas B.J."/>
            <person name="Pertea M."/>
            <person name="Feldblyum T.V."/>
            <person name="Utterback T.R."/>
            <person name="Shu C.L."/>
            <person name="Osoegawa K."/>
            <person name="de Jong P.J."/>
            <person name="Hrdy I."/>
            <person name="Horvathova L."/>
            <person name="Zubacova Z."/>
            <person name="Dolezal P."/>
            <person name="Malik S.B."/>
            <person name="Logsdon J.M. Jr."/>
            <person name="Henze K."/>
            <person name="Gupta A."/>
            <person name="Wang C.C."/>
            <person name="Dunne R.L."/>
            <person name="Upcroft J.A."/>
            <person name="Upcroft P."/>
            <person name="White O."/>
            <person name="Salzberg S.L."/>
            <person name="Tang P."/>
            <person name="Chiu C.-H."/>
            <person name="Lee Y.-S."/>
            <person name="Embley T.M."/>
            <person name="Coombs G.H."/>
            <person name="Mottram J.C."/>
            <person name="Tachezy J."/>
            <person name="Fraser-Liggett C.M."/>
            <person name="Johnson P.J."/>
        </authorList>
    </citation>
    <scope>NUCLEOTIDE SEQUENCE [LARGE SCALE GENOMIC DNA]</scope>
    <source>
        <strain evidence="3">G3</strain>
    </source>
</reference>
<dbReference type="VEuPathDB" id="TrichDB:TVAGG3_0914640"/>
<dbReference type="KEGG" id="tva:4752809"/>
<feature type="region of interest" description="Disordered" evidence="1">
    <location>
        <begin position="587"/>
        <end position="608"/>
    </location>
</feature>
<feature type="region of interest" description="Disordered" evidence="1">
    <location>
        <begin position="303"/>
        <end position="386"/>
    </location>
</feature>
<feature type="compositionally biased region" description="Basic residues" evidence="1">
    <location>
        <begin position="158"/>
        <end position="168"/>
    </location>
</feature>
<feature type="compositionally biased region" description="Polar residues" evidence="1">
    <location>
        <begin position="342"/>
        <end position="369"/>
    </location>
</feature>
<sequence length="608" mass="68045">MRGKRLDMLMDEPDEMANLDNQIGFTPRRSQVAGNNPILSSESADNSQQTPEPRYNFGKASYFQRNFAKRLPKQEAQTAEATPNNSPSKEPATTPATAPRLQQNETQINTPTFQPQNSFVPNPTPIGPQQNDGYDDDVDADIEDNEDPSVKAKILKEKKQKHSKKSKHEKSSNLDPEKPAFSSQSAAIQVNYKRPLTSSISADLGPKTTPKTEETKPETKIENKVETKPLQRHNSPLKFPMSVPVQKQQSAIDQIQKIPENQDSKSQIPQNEILIEPLKPDPADEERRDLNRVMMAVKTNNNIPKISNTNTNLVPPTPQINPSNSSQSISNMQQNTYRGRPTRTTSFNPLKISGTNNYNEEQSTPSNLQPHPKPHKDPKMFSKDSISIQSNPNEFQDVLVPPNSTSNVQTPLSPVFKQKDPNEDKKIPKIPIQTASIDSFFSAAAYSISEAFSPPKIDMQNLPNATNAIRERSVRASEAVSRLTGSVEGLESSLSNTVFQFQFTAQKITDVVQKSRLVCDKNDVLLDKMKKSAGTTSYKMTLLQIVLRVVAVLYWIVMLIVTTVVSPFSRKKREKITLQDAQERMEAARENLRKARQIESETDTETGE</sequence>
<dbReference type="SMR" id="A2FJ58"/>
<feature type="compositionally biased region" description="Low complexity" evidence="1">
    <location>
        <begin position="320"/>
        <end position="336"/>
    </location>
</feature>
<feature type="compositionally biased region" description="Basic and acidic residues" evidence="1">
    <location>
        <begin position="148"/>
        <end position="157"/>
    </location>
</feature>
<feature type="compositionally biased region" description="Basic and acidic residues" evidence="1">
    <location>
        <begin position="210"/>
        <end position="222"/>
    </location>
</feature>
<reference evidence="3" key="1">
    <citation type="submission" date="2006-10" db="EMBL/GenBank/DDBJ databases">
        <authorList>
            <person name="Amadeo P."/>
            <person name="Zhao Q."/>
            <person name="Wortman J."/>
            <person name="Fraser-Liggett C."/>
            <person name="Carlton J."/>
        </authorList>
    </citation>
    <scope>NUCLEOTIDE SEQUENCE</scope>
    <source>
        <strain evidence="3">G3</strain>
    </source>
</reference>
<dbReference type="InParanoid" id="A2FJ58"/>
<dbReference type="EMBL" id="DS113825">
    <property type="protein sequence ID" value="EAX95065.1"/>
    <property type="molecule type" value="Genomic_DNA"/>
</dbReference>